<sequence length="677" mass="72266">MGASVRAQQQVLQQQQQQQQHSQQQQQQQQQHNQAYAQLQPHAHAHAQHIHGPSTSSSSSSATISSHHPAPLALVKPPTTSASTTTGIPTSAISPITSTFTSASTHSTINSTTTGSTTTTTTTGTSASASATAHPLLTPSGRAFAVGGKVQNISSDPLSPCIMYWPDNEPFPEQGQIRPSCVAGIAQPPILNTGNRGPISHQPGDWICQKCNYLNWRRRKVCQTCLPYAEGNGDSISAAVQAERIALLTSVLSQTSLGGGGEDPVAVVTNAHHGHAMNPNANVHSGASSNTHLHPNAQAHAHGQRSHSLTPPQARRPFIDLSPGSVSPHPGQAQRMPSPLPSPLHQHQHQQHPQQHPQQHLTVGGGGHHQMNRPVHRSQSHFALGQQYHHQAQGQSQLQREREMQLLQAQQVAIREMQLQQQQRQSQSSHHQHQQQQQFQHHQHQQHQQQHQHQQIPPYTASSPIYQTSGHRQPSPIFATGPDAARVQQLQQQLLHGQSQQQHLSVHHPGRPSGLGYSGSPIDLNGANANHSSVNGNFSGNPSFAQVHAPAPLLPSFLQDMVQSPALSPTSTTTSSAELSSIEEYDEQLLASPQDAVFAAGKGGPRARGDSGSTAASDAAVGAGGGGGGGASPLGNIWRLDGEESKSLSAFPLPNHQELRVGVVGQERAGLKAQQRA</sequence>
<evidence type="ECO:0000256" key="1">
    <source>
        <dbReference type="ARBA" id="ARBA00022723"/>
    </source>
</evidence>
<feature type="domain" description="RanBP2-type" evidence="5">
    <location>
        <begin position="206"/>
        <end position="225"/>
    </location>
</feature>
<dbReference type="InterPro" id="IPR001876">
    <property type="entry name" value="Znf_RanBP2"/>
</dbReference>
<feature type="compositionally biased region" description="Low complexity" evidence="4">
    <location>
        <begin position="418"/>
        <end position="455"/>
    </location>
</feature>
<dbReference type="InterPro" id="IPR036443">
    <property type="entry name" value="Znf_RanBP2_sf"/>
</dbReference>
<keyword evidence="3" id="KW-0862">Zinc</keyword>
<protein>
    <recommendedName>
        <fullName evidence="5">RanBP2-type domain-containing protein</fullName>
    </recommendedName>
</protein>
<feature type="compositionally biased region" description="Low complexity" evidence="4">
    <location>
        <begin position="487"/>
        <end position="504"/>
    </location>
</feature>
<keyword evidence="2" id="KW-0863">Zinc-finger</keyword>
<dbReference type="Proteomes" id="UP000807469">
    <property type="component" value="Unassembled WGS sequence"/>
</dbReference>
<dbReference type="SMART" id="SM00547">
    <property type="entry name" value="ZnF_RBZ"/>
    <property type="match status" value="1"/>
</dbReference>
<feature type="region of interest" description="Disordered" evidence="4">
    <location>
        <begin position="275"/>
        <end position="373"/>
    </location>
</feature>
<dbReference type="AlphaFoldDB" id="A0A9P6D248"/>
<evidence type="ECO:0000313" key="7">
    <source>
        <dbReference type="Proteomes" id="UP000807469"/>
    </source>
</evidence>
<dbReference type="GO" id="GO:0008270">
    <property type="term" value="F:zinc ion binding"/>
    <property type="evidence" value="ECO:0007669"/>
    <property type="project" value="UniProtKB-KW"/>
</dbReference>
<feature type="compositionally biased region" description="Low complexity" evidence="4">
    <location>
        <begin position="610"/>
        <end position="621"/>
    </location>
</feature>
<feature type="compositionally biased region" description="Low complexity" evidence="4">
    <location>
        <begin position="50"/>
        <end position="70"/>
    </location>
</feature>
<feature type="compositionally biased region" description="Low complexity" evidence="4">
    <location>
        <begin position="78"/>
        <end position="133"/>
    </location>
</feature>
<feature type="region of interest" description="Disordered" evidence="4">
    <location>
        <begin position="1"/>
        <end position="134"/>
    </location>
</feature>
<keyword evidence="7" id="KW-1185">Reference proteome</keyword>
<dbReference type="PROSITE" id="PS01358">
    <property type="entry name" value="ZF_RANBP2_1"/>
    <property type="match status" value="1"/>
</dbReference>
<feature type="compositionally biased region" description="Polar residues" evidence="4">
    <location>
        <begin position="279"/>
        <end position="293"/>
    </location>
</feature>
<gene>
    <name evidence="6" type="ORF">BDN70DRAFT_877818</name>
</gene>
<name>A0A9P6D248_9AGAR</name>
<feature type="compositionally biased region" description="Low complexity" evidence="4">
    <location>
        <begin position="8"/>
        <end position="42"/>
    </location>
</feature>
<evidence type="ECO:0000256" key="3">
    <source>
        <dbReference type="ARBA" id="ARBA00022833"/>
    </source>
</evidence>
<comment type="caution">
    <text evidence="6">The sequence shown here is derived from an EMBL/GenBank/DDBJ whole genome shotgun (WGS) entry which is preliminary data.</text>
</comment>
<dbReference type="Gene3D" id="4.10.1060.10">
    <property type="entry name" value="Zinc finger, RanBP2-type"/>
    <property type="match status" value="1"/>
</dbReference>
<dbReference type="OrthoDB" id="448399at2759"/>
<evidence type="ECO:0000256" key="2">
    <source>
        <dbReference type="ARBA" id="ARBA00022771"/>
    </source>
</evidence>
<dbReference type="SUPFAM" id="SSF90209">
    <property type="entry name" value="Ran binding protein zinc finger-like"/>
    <property type="match status" value="1"/>
</dbReference>
<evidence type="ECO:0000259" key="5">
    <source>
        <dbReference type="PROSITE" id="PS01358"/>
    </source>
</evidence>
<accession>A0A9P6D248</accession>
<evidence type="ECO:0000313" key="6">
    <source>
        <dbReference type="EMBL" id="KAF9480308.1"/>
    </source>
</evidence>
<reference evidence="6" key="1">
    <citation type="submission" date="2020-11" db="EMBL/GenBank/DDBJ databases">
        <authorList>
            <consortium name="DOE Joint Genome Institute"/>
            <person name="Ahrendt S."/>
            <person name="Riley R."/>
            <person name="Andreopoulos W."/>
            <person name="Labutti K."/>
            <person name="Pangilinan J."/>
            <person name="Ruiz-Duenas F.J."/>
            <person name="Barrasa J.M."/>
            <person name="Sanchez-Garcia M."/>
            <person name="Camarero S."/>
            <person name="Miyauchi S."/>
            <person name="Serrano A."/>
            <person name="Linde D."/>
            <person name="Babiker R."/>
            <person name="Drula E."/>
            <person name="Ayuso-Fernandez I."/>
            <person name="Pacheco R."/>
            <person name="Padilla G."/>
            <person name="Ferreira P."/>
            <person name="Barriuso J."/>
            <person name="Kellner H."/>
            <person name="Castanera R."/>
            <person name="Alfaro M."/>
            <person name="Ramirez L."/>
            <person name="Pisabarro A.G."/>
            <person name="Kuo A."/>
            <person name="Tritt A."/>
            <person name="Lipzen A."/>
            <person name="He G."/>
            <person name="Yan M."/>
            <person name="Ng V."/>
            <person name="Cullen D."/>
            <person name="Martin F."/>
            <person name="Rosso M.-N."/>
            <person name="Henrissat B."/>
            <person name="Hibbett D."/>
            <person name="Martinez A.T."/>
            <person name="Grigoriev I.V."/>
        </authorList>
    </citation>
    <scope>NUCLEOTIDE SEQUENCE</scope>
    <source>
        <strain evidence="6">CIRM-BRFM 674</strain>
    </source>
</reference>
<evidence type="ECO:0000256" key="4">
    <source>
        <dbReference type="SAM" id="MobiDB-lite"/>
    </source>
</evidence>
<feature type="compositionally biased region" description="Gly residues" evidence="4">
    <location>
        <begin position="622"/>
        <end position="632"/>
    </location>
</feature>
<feature type="region of interest" description="Disordered" evidence="4">
    <location>
        <begin position="418"/>
        <end position="519"/>
    </location>
</feature>
<proteinExistence type="predicted"/>
<dbReference type="EMBL" id="MU155197">
    <property type="protein sequence ID" value="KAF9480308.1"/>
    <property type="molecule type" value="Genomic_DNA"/>
</dbReference>
<feature type="region of interest" description="Disordered" evidence="4">
    <location>
        <begin position="600"/>
        <end position="638"/>
    </location>
</feature>
<keyword evidence="1" id="KW-0479">Metal-binding</keyword>
<organism evidence="6 7">
    <name type="scientific">Pholiota conissans</name>
    <dbReference type="NCBI Taxonomy" id="109636"/>
    <lineage>
        <taxon>Eukaryota</taxon>
        <taxon>Fungi</taxon>
        <taxon>Dikarya</taxon>
        <taxon>Basidiomycota</taxon>
        <taxon>Agaricomycotina</taxon>
        <taxon>Agaricomycetes</taxon>
        <taxon>Agaricomycetidae</taxon>
        <taxon>Agaricales</taxon>
        <taxon>Agaricineae</taxon>
        <taxon>Strophariaceae</taxon>
        <taxon>Pholiota</taxon>
    </lineage>
</organism>
<feature type="compositionally biased region" description="Polar residues" evidence="4">
    <location>
        <begin position="460"/>
        <end position="472"/>
    </location>
</feature>
<feature type="compositionally biased region" description="Low complexity" evidence="4">
    <location>
        <begin position="351"/>
        <end position="361"/>
    </location>
</feature>